<dbReference type="AlphaFoldDB" id="A0A7N2LN01"/>
<dbReference type="PANTHER" id="PTHR35546:SF130">
    <property type="entry name" value="EXPRESSED PROTEIN"/>
    <property type="match status" value="1"/>
</dbReference>
<dbReference type="EnsemblPlants" id="QL05p009518:mrna">
    <property type="protein sequence ID" value="QL05p009518:mrna"/>
    <property type="gene ID" value="QL05p009518"/>
</dbReference>
<dbReference type="SUPFAM" id="SSF81383">
    <property type="entry name" value="F-box domain"/>
    <property type="match status" value="1"/>
</dbReference>
<organism evidence="1 2">
    <name type="scientific">Quercus lobata</name>
    <name type="common">Valley oak</name>
    <dbReference type="NCBI Taxonomy" id="97700"/>
    <lineage>
        <taxon>Eukaryota</taxon>
        <taxon>Viridiplantae</taxon>
        <taxon>Streptophyta</taxon>
        <taxon>Embryophyta</taxon>
        <taxon>Tracheophyta</taxon>
        <taxon>Spermatophyta</taxon>
        <taxon>Magnoliopsida</taxon>
        <taxon>eudicotyledons</taxon>
        <taxon>Gunneridae</taxon>
        <taxon>Pentapetalae</taxon>
        <taxon>rosids</taxon>
        <taxon>fabids</taxon>
        <taxon>Fagales</taxon>
        <taxon>Fagaceae</taxon>
        <taxon>Quercus</taxon>
    </lineage>
</organism>
<sequence length="283" mass="32637">MDTLLESLKVEILYRLPLQSLALCKCISKHWLTLITSTPRVFAARHHNELPVTLLFQYPDKQLSKKIYVIKEKFKYGEFNTSTIGESVDVVASCKDILLCLGRVSSNNYYIVNCITMQWLKLPPVREVPGRLHVGLVCDSGYNNHDRMESWYRVVRLILDLHNNIIVEIFSSDTGEWCESSKWSIFGFDPNNCECCFINLGIGLDEMVDCMGVCNGCLRICMVLRFFDHLGLTVLELKDYKEGAMWRSEHMFGFQDMDSSKRLAERDCEEERFIGLWIKGSSS</sequence>
<evidence type="ECO:0000313" key="2">
    <source>
        <dbReference type="Proteomes" id="UP000594261"/>
    </source>
</evidence>
<dbReference type="InterPro" id="IPR036047">
    <property type="entry name" value="F-box-like_dom_sf"/>
</dbReference>
<keyword evidence="2" id="KW-1185">Reference proteome</keyword>
<reference evidence="1 2" key="1">
    <citation type="journal article" date="2016" name="G3 (Bethesda)">
        <title>First Draft Assembly and Annotation of the Genome of a California Endemic Oak Quercus lobata Nee (Fagaceae).</title>
        <authorList>
            <person name="Sork V.L."/>
            <person name="Fitz-Gibbon S.T."/>
            <person name="Puiu D."/>
            <person name="Crepeau M."/>
            <person name="Gugger P.F."/>
            <person name="Sherman R."/>
            <person name="Stevens K."/>
            <person name="Langley C.H."/>
            <person name="Pellegrini M."/>
            <person name="Salzberg S.L."/>
        </authorList>
    </citation>
    <scope>NUCLEOTIDE SEQUENCE [LARGE SCALE GENOMIC DNA]</scope>
    <source>
        <strain evidence="1 2">cv. SW786</strain>
    </source>
</reference>
<evidence type="ECO:0008006" key="3">
    <source>
        <dbReference type="Google" id="ProtNLM"/>
    </source>
</evidence>
<dbReference type="PANTHER" id="PTHR35546">
    <property type="entry name" value="F-BOX PROTEIN INTERACTION DOMAIN PROTEIN-RELATED"/>
    <property type="match status" value="1"/>
</dbReference>
<protein>
    <recommendedName>
        <fullName evidence="3">F-box domain-containing protein</fullName>
    </recommendedName>
</protein>
<reference evidence="1" key="2">
    <citation type="submission" date="2021-01" db="UniProtKB">
        <authorList>
            <consortium name="EnsemblPlants"/>
        </authorList>
    </citation>
    <scope>IDENTIFICATION</scope>
</reference>
<proteinExistence type="predicted"/>
<dbReference type="Gramene" id="QL05p009518:mrna">
    <property type="protein sequence ID" value="QL05p009518:mrna"/>
    <property type="gene ID" value="QL05p009518"/>
</dbReference>
<evidence type="ECO:0000313" key="1">
    <source>
        <dbReference type="EnsemblPlants" id="QL05p009518:mrna"/>
    </source>
</evidence>
<dbReference type="Proteomes" id="UP000594261">
    <property type="component" value="Chromosome 5"/>
</dbReference>
<name>A0A7N2LN01_QUELO</name>
<dbReference type="InterPro" id="IPR055290">
    <property type="entry name" value="At3g26010-like"/>
</dbReference>
<dbReference type="EMBL" id="LRBV02000005">
    <property type="status" value="NOT_ANNOTATED_CDS"/>
    <property type="molecule type" value="Genomic_DNA"/>
</dbReference>
<accession>A0A7N2LN01</accession>
<dbReference type="InParanoid" id="A0A7N2LN01"/>